<dbReference type="AlphaFoldDB" id="A0A1F7UJK0"/>
<protein>
    <recommendedName>
        <fullName evidence="6">FAD/NAD(P)-binding domain-containing protein</fullName>
    </recommendedName>
</protein>
<evidence type="ECO:0000256" key="4">
    <source>
        <dbReference type="ARBA" id="ARBA00022827"/>
    </source>
</evidence>
<dbReference type="PRINTS" id="PR00368">
    <property type="entry name" value="FADPNR"/>
</dbReference>
<dbReference type="STRING" id="1802399.A3E39_02915"/>
<dbReference type="PANTHER" id="PTHR42913">
    <property type="entry name" value="APOPTOSIS-INDUCING FACTOR 1"/>
    <property type="match status" value="1"/>
</dbReference>
<evidence type="ECO:0000256" key="5">
    <source>
        <dbReference type="ARBA" id="ARBA00023002"/>
    </source>
</evidence>
<proteinExistence type="inferred from homology"/>
<keyword evidence="4" id="KW-0274">FAD</keyword>
<dbReference type="PRINTS" id="PR00411">
    <property type="entry name" value="PNDRDTASEI"/>
</dbReference>
<dbReference type="GO" id="GO:0019646">
    <property type="term" value="P:aerobic electron transport chain"/>
    <property type="evidence" value="ECO:0007669"/>
    <property type="project" value="TreeGrafter"/>
</dbReference>
<evidence type="ECO:0000256" key="1">
    <source>
        <dbReference type="ARBA" id="ARBA00001974"/>
    </source>
</evidence>
<keyword evidence="5" id="KW-0560">Oxidoreductase</keyword>
<name>A0A1F7UJK0_9BACT</name>
<dbReference type="Proteomes" id="UP000176603">
    <property type="component" value="Unassembled WGS sequence"/>
</dbReference>
<evidence type="ECO:0000313" key="7">
    <source>
        <dbReference type="EMBL" id="OGL78425.1"/>
    </source>
</evidence>
<evidence type="ECO:0000256" key="3">
    <source>
        <dbReference type="ARBA" id="ARBA00022630"/>
    </source>
</evidence>
<dbReference type="EMBL" id="MGEH01000032">
    <property type="protein sequence ID" value="OGL78425.1"/>
    <property type="molecule type" value="Genomic_DNA"/>
</dbReference>
<accession>A0A1F7UJK0</accession>
<comment type="cofactor">
    <cofactor evidence="1">
        <name>FAD</name>
        <dbReference type="ChEBI" id="CHEBI:57692"/>
    </cofactor>
</comment>
<dbReference type="Gene3D" id="3.50.50.100">
    <property type="match status" value="1"/>
</dbReference>
<dbReference type="Pfam" id="PF07992">
    <property type="entry name" value="Pyr_redox_2"/>
    <property type="match status" value="1"/>
</dbReference>
<keyword evidence="3" id="KW-0285">Flavoprotein</keyword>
<gene>
    <name evidence="7" type="ORF">A3E39_02915</name>
</gene>
<dbReference type="InterPro" id="IPR023753">
    <property type="entry name" value="FAD/NAD-binding_dom"/>
</dbReference>
<dbReference type="InterPro" id="IPR036188">
    <property type="entry name" value="FAD/NAD-bd_sf"/>
</dbReference>
<evidence type="ECO:0000256" key="2">
    <source>
        <dbReference type="ARBA" id="ARBA00005272"/>
    </source>
</evidence>
<sequence>MTKHTNPASVTRNTNKPILIVGGGFGGMRVARLLSKRRKELGHPILLIDKHRHHVYTPLLYEVASGCTTGAEMELSLIRGATFRFGEVMRSCCEIASAQGTVTGVDATRQEARLADGSVLAYGALVLALGSETDFFGIPGLRERAVTLKTRQDALDIRRRVEALMAPKRNGRKNGTIRLVVGGGGATGTEFAAEMACCFRSMVRRGALKRDAWEVTLVEATNRLLGMLKPELSAFAKRRLERLGVRVMLDTCFKGVEDGTVVITPRPLKPGESAGALVCDLRPGSEKRLPADCIVWTGGVRGPSVLKSFNLPLDPKDRVIVDSSMRVKGRRNLYAVGDCASLTDPKTGRPVPSLAQAATREADVAAANILADEGLAKTRRAYDFPSFHTVVPLGGKYALACIGRVTITGFLGWVVRRLADLRYFVTALPVRYALHAYIRGAWLYVKND</sequence>
<evidence type="ECO:0000313" key="8">
    <source>
        <dbReference type="Proteomes" id="UP000176603"/>
    </source>
</evidence>
<comment type="caution">
    <text evidence="7">The sequence shown here is derived from an EMBL/GenBank/DDBJ whole genome shotgun (WGS) entry which is preliminary data.</text>
</comment>
<dbReference type="GO" id="GO:0003955">
    <property type="term" value="F:NAD(P)H dehydrogenase (quinone) activity"/>
    <property type="evidence" value="ECO:0007669"/>
    <property type="project" value="TreeGrafter"/>
</dbReference>
<dbReference type="InterPro" id="IPR051169">
    <property type="entry name" value="NADH-Q_oxidoreductase"/>
</dbReference>
<dbReference type="PANTHER" id="PTHR42913:SF3">
    <property type="entry name" value="64 KDA MITOCHONDRIAL NADH DEHYDROGENASE (EUROFUNG)"/>
    <property type="match status" value="1"/>
</dbReference>
<dbReference type="SUPFAM" id="SSF51905">
    <property type="entry name" value="FAD/NAD(P)-binding domain"/>
    <property type="match status" value="1"/>
</dbReference>
<evidence type="ECO:0000259" key="6">
    <source>
        <dbReference type="Pfam" id="PF07992"/>
    </source>
</evidence>
<organism evidence="7 8">
    <name type="scientific">Candidatus Uhrbacteria bacterium RIFCSPHIGHO2_12_FULL_60_25</name>
    <dbReference type="NCBI Taxonomy" id="1802399"/>
    <lineage>
        <taxon>Bacteria</taxon>
        <taxon>Candidatus Uhriibacteriota</taxon>
    </lineage>
</organism>
<comment type="similarity">
    <text evidence="2">Belongs to the NADH dehydrogenase family.</text>
</comment>
<feature type="domain" description="FAD/NAD(P)-binding" evidence="6">
    <location>
        <begin position="18"/>
        <end position="362"/>
    </location>
</feature>
<reference evidence="7 8" key="1">
    <citation type="journal article" date="2016" name="Nat. Commun.">
        <title>Thousands of microbial genomes shed light on interconnected biogeochemical processes in an aquifer system.</title>
        <authorList>
            <person name="Anantharaman K."/>
            <person name="Brown C.T."/>
            <person name="Hug L.A."/>
            <person name="Sharon I."/>
            <person name="Castelle C.J."/>
            <person name="Probst A.J."/>
            <person name="Thomas B.C."/>
            <person name="Singh A."/>
            <person name="Wilkins M.J."/>
            <person name="Karaoz U."/>
            <person name="Brodie E.L."/>
            <person name="Williams K.H."/>
            <person name="Hubbard S.S."/>
            <person name="Banfield J.F."/>
        </authorList>
    </citation>
    <scope>NUCLEOTIDE SEQUENCE [LARGE SCALE GENOMIC DNA]</scope>
</reference>